<feature type="compositionally biased region" description="Polar residues" evidence="1">
    <location>
        <begin position="358"/>
        <end position="368"/>
    </location>
</feature>
<reference evidence="3" key="2">
    <citation type="submission" date="2015-08" db="UniProtKB">
        <authorList>
            <consortium name="WormBaseParasite"/>
        </authorList>
    </citation>
    <scope>IDENTIFICATION</scope>
</reference>
<reference evidence="2" key="1">
    <citation type="submission" date="2014-07" db="EMBL/GenBank/DDBJ databases">
        <authorList>
            <person name="Martin A.A"/>
            <person name="De Silva N."/>
        </authorList>
    </citation>
    <scope>NUCLEOTIDE SEQUENCE</scope>
</reference>
<dbReference type="WBParaSite" id="SVE_0684500.1">
    <property type="protein sequence ID" value="SVE_0684500.1"/>
    <property type="gene ID" value="SVE_0684500"/>
</dbReference>
<keyword evidence="2" id="KW-1185">Reference proteome</keyword>
<feature type="compositionally biased region" description="Polar residues" evidence="1">
    <location>
        <begin position="245"/>
        <end position="264"/>
    </location>
</feature>
<sequence>MIDNILKSNSLWFNFEKIHSCSSSGSISRYSRMAQNNFFNTCIKYSPTISVMDRKRIRAICNSFQHVNGEIEYEIELNGMPDKIWVKRCDLIGTKILEDYEDRRRRSRGSKLFYTEEPLIIEVVHNKRRSTRNGNNNGALTSKDSSVSSAPSLKSETSRKSRRNSRNKDTLPVLSPNENVFNELKRKRGSGRSTNSSRSSVTPCTTTSSAEDDPESCRNSCSREVLSDREVNGTELTRKSKRVRCSSNGNRASSVTSTMSTYSDETFGGSCKKDSKTIEPNNNVVEGDIKDISRYFVGLPQGLVNPCPLETEDSKKSLKDNNNNRGISPVFLSKRVRFNKLESDAVETPDSRPDSPESLGNTCTSSSAEVSPESRISICNDGISSYFVPDGFKINGLIREKIANFRFKPLYKSLTMKRILDDYKKRKYLLSRRKFKDGGMKGGIFKKKKVIRKPKNGKSTKVPKLSNEVGNVSEGITKEVPSNDTTNQNTEEKNEDKKNLLLKLLKYVCKLISENLLITKAKSPMHVLRLKEILNEIIDKSPDTISLDIDNEQKQEFIKLIEEILEDYGKHHNPLNSRTYEKNVECKEVNTDMCSSEVFDYHEFEKFFEKNFRYSFEYKKFDVNSDKLVDHRVATRFAYKGNTLGGLIGSLCRYVTKDLDSIQDFQHTLDKYLDGIYGSFTVLSK</sequence>
<feature type="region of interest" description="Disordered" evidence="1">
    <location>
        <begin position="233"/>
        <end position="274"/>
    </location>
</feature>
<name>A0A0K0FDC4_STRVS</name>
<dbReference type="AlphaFoldDB" id="A0A0K0FDC4"/>
<feature type="region of interest" description="Disordered" evidence="1">
    <location>
        <begin position="476"/>
        <end position="495"/>
    </location>
</feature>
<proteinExistence type="predicted"/>
<evidence type="ECO:0000313" key="2">
    <source>
        <dbReference type="Proteomes" id="UP000035680"/>
    </source>
</evidence>
<feature type="region of interest" description="Disordered" evidence="1">
    <location>
        <begin position="125"/>
        <end position="219"/>
    </location>
</feature>
<organism evidence="2 3">
    <name type="scientific">Strongyloides venezuelensis</name>
    <name type="common">Threadworm</name>
    <dbReference type="NCBI Taxonomy" id="75913"/>
    <lineage>
        <taxon>Eukaryota</taxon>
        <taxon>Metazoa</taxon>
        <taxon>Ecdysozoa</taxon>
        <taxon>Nematoda</taxon>
        <taxon>Chromadorea</taxon>
        <taxon>Rhabditida</taxon>
        <taxon>Tylenchina</taxon>
        <taxon>Panagrolaimomorpha</taxon>
        <taxon>Strongyloidoidea</taxon>
        <taxon>Strongyloididae</taxon>
        <taxon>Strongyloides</taxon>
    </lineage>
</organism>
<evidence type="ECO:0000256" key="1">
    <source>
        <dbReference type="SAM" id="MobiDB-lite"/>
    </source>
</evidence>
<feature type="compositionally biased region" description="Low complexity" evidence="1">
    <location>
        <begin position="191"/>
        <end position="200"/>
    </location>
</feature>
<feature type="compositionally biased region" description="Polar residues" evidence="1">
    <location>
        <begin position="132"/>
        <end position="155"/>
    </location>
</feature>
<protein>
    <submittedName>
        <fullName evidence="3">Origin recognition complex subunit 1</fullName>
    </submittedName>
</protein>
<evidence type="ECO:0000313" key="3">
    <source>
        <dbReference type="WBParaSite" id="SVE_0684500.1"/>
    </source>
</evidence>
<feature type="region of interest" description="Disordered" evidence="1">
    <location>
        <begin position="342"/>
        <end position="368"/>
    </location>
</feature>
<dbReference type="Proteomes" id="UP000035680">
    <property type="component" value="Unassembled WGS sequence"/>
</dbReference>
<feature type="compositionally biased region" description="Basic and acidic residues" evidence="1">
    <location>
        <begin position="342"/>
        <end position="355"/>
    </location>
</feature>
<accession>A0A0K0FDC4</accession>